<sequence>MLDSLGLLTQSGDHTISSLISANSRRVEAQRQQDILAKGRIKDVRALSDTLEEHFGPTVWGKTLNYRLNADALWGTIEALRLTQPKDLFQVLSPALLQATVKRTIPAFSKYLKATDQLRPKMVVESCDLFLVALLKGSHATIAGLPKTNRGPAKRHLFFATAFVEFEASQET</sequence>
<evidence type="ECO:0000313" key="1">
    <source>
        <dbReference type="EMBL" id="PDT00481.1"/>
    </source>
</evidence>
<evidence type="ECO:0000313" key="2">
    <source>
        <dbReference type="Proteomes" id="UP000220768"/>
    </source>
</evidence>
<keyword evidence="2" id="KW-1185">Reference proteome</keyword>
<dbReference type="RefSeq" id="WP_097603435.1">
    <property type="nucleotide sequence ID" value="NZ_NWSV01000036.1"/>
</dbReference>
<comment type="caution">
    <text evidence="1">The sequence shown here is derived from an EMBL/GenBank/DDBJ whole genome shotgun (WGS) entry which is preliminary data.</text>
</comment>
<dbReference type="AlphaFoldDB" id="A0A2A6J391"/>
<protein>
    <submittedName>
        <fullName evidence="1">Uncharacterized protein</fullName>
    </submittedName>
</protein>
<reference evidence="1 2" key="1">
    <citation type="submission" date="2017-09" db="EMBL/GenBank/DDBJ databases">
        <title>Comparative genomics of rhizobia isolated from Phaseolus vulgaris in China.</title>
        <authorList>
            <person name="Tong W."/>
        </authorList>
    </citation>
    <scope>NUCLEOTIDE SEQUENCE [LARGE SCALE GENOMIC DNA]</scope>
    <source>
        <strain evidence="1 2">C5</strain>
    </source>
</reference>
<dbReference type="Proteomes" id="UP000220768">
    <property type="component" value="Unassembled WGS sequence"/>
</dbReference>
<gene>
    <name evidence="1" type="ORF">CO666_30180</name>
</gene>
<organism evidence="1 2">
    <name type="scientific">Rhizobium chutanense</name>
    <dbReference type="NCBI Taxonomy" id="2035448"/>
    <lineage>
        <taxon>Bacteria</taxon>
        <taxon>Pseudomonadati</taxon>
        <taxon>Pseudomonadota</taxon>
        <taxon>Alphaproteobacteria</taxon>
        <taxon>Hyphomicrobiales</taxon>
        <taxon>Rhizobiaceae</taxon>
        <taxon>Rhizobium/Agrobacterium group</taxon>
        <taxon>Rhizobium</taxon>
    </lineage>
</organism>
<dbReference type="EMBL" id="NWSV01000036">
    <property type="protein sequence ID" value="PDT00481.1"/>
    <property type="molecule type" value="Genomic_DNA"/>
</dbReference>
<proteinExistence type="predicted"/>
<name>A0A2A6J391_9HYPH</name>
<accession>A0A2A6J391</accession>